<dbReference type="Proteomes" id="UP000283817">
    <property type="component" value="Unassembled WGS sequence"/>
</dbReference>
<reference evidence="1 2" key="1">
    <citation type="submission" date="2019-01" db="EMBL/GenBank/DDBJ databases">
        <title>RHIZO-ID as a novel technology for direct rhizobia identification.</title>
        <authorList>
            <person name="De Meyer S.E."/>
        </authorList>
    </citation>
    <scope>NUCLEOTIDE SEQUENCE [LARGE SCALE GENOMIC DNA]</scope>
    <source>
        <strain evidence="1 2">WSM448</strain>
    </source>
</reference>
<organism evidence="1 2">
    <name type="scientific">Rhizobium leguminosarum</name>
    <dbReference type="NCBI Taxonomy" id="384"/>
    <lineage>
        <taxon>Bacteria</taxon>
        <taxon>Pseudomonadati</taxon>
        <taxon>Pseudomonadota</taxon>
        <taxon>Alphaproteobacteria</taxon>
        <taxon>Hyphomicrobiales</taxon>
        <taxon>Rhizobiaceae</taxon>
        <taxon>Rhizobium/Agrobacterium group</taxon>
        <taxon>Rhizobium</taxon>
    </lineage>
</organism>
<comment type="caution">
    <text evidence="1">The sequence shown here is derived from an EMBL/GenBank/DDBJ whole genome shotgun (WGS) entry which is preliminary data.</text>
</comment>
<evidence type="ECO:0000313" key="1">
    <source>
        <dbReference type="EMBL" id="RWX33888.1"/>
    </source>
</evidence>
<gene>
    <name evidence="1" type="ORF">EHI47_07700</name>
</gene>
<protein>
    <submittedName>
        <fullName evidence="1">Uncharacterized protein</fullName>
    </submittedName>
</protein>
<name>A0A444I6N9_RHILE</name>
<dbReference type="EMBL" id="SBHX01000018">
    <property type="protein sequence ID" value="RWX33888.1"/>
    <property type="molecule type" value="Genomic_DNA"/>
</dbReference>
<proteinExistence type="predicted"/>
<dbReference type="AlphaFoldDB" id="A0A444I6N9"/>
<dbReference type="RefSeq" id="WP_128401342.1">
    <property type="nucleotide sequence ID" value="NZ_CP090093.1"/>
</dbReference>
<accession>A0A444I6N9</accession>
<sequence length="72" mass="8010">MVSMTTSAFLHSVVKRICAEQWIVSAIEMPHPGGQGCSASCSVTIRTARAKTVDLLHTVLRKKRLRGYWPLQ</sequence>
<evidence type="ECO:0000313" key="2">
    <source>
        <dbReference type="Proteomes" id="UP000283817"/>
    </source>
</evidence>